<dbReference type="EMBL" id="CP133720">
    <property type="protein sequence ID" value="WMW81308.1"/>
    <property type="molecule type" value="Genomic_DNA"/>
</dbReference>
<evidence type="ECO:0000313" key="2">
    <source>
        <dbReference type="Proteomes" id="UP001181355"/>
    </source>
</evidence>
<gene>
    <name evidence="1" type="ORF">RF679_03255</name>
</gene>
<organism evidence="1 2">
    <name type="scientific">Undibacterium cyanobacteriorum</name>
    <dbReference type="NCBI Taxonomy" id="3073561"/>
    <lineage>
        <taxon>Bacteria</taxon>
        <taxon>Pseudomonadati</taxon>
        <taxon>Pseudomonadota</taxon>
        <taxon>Betaproteobacteria</taxon>
        <taxon>Burkholderiales</taxon>
        <taxon>Oxalobacteraceae</taxon>
        <taxon>Undibacterium</taxon>
    </lineage>
</organism>
<reference evidence="1" key="1">
    <citation type="submission" date="2023-09" db="EMBL/GenBank/DDBJ databases">
        <title>Undibacterium sp. 20NA77.5 isolated from freshwater.</title>
        <authorList>
            <person name="Le V."/>
            <person name="Ko S.-R."/>
            <person name="Ahn C.-Y."/>
            <person name="Oh H.-M."/>
        </authorList>
    </citation>
    <scope>NUCLEOTIDE SEQUENCE</scope>
    <source>
        <strain evidence="1">20NA77.5</strain>
    </source>
</reference>
<evidence type="ECO:0000313" key="1">
    <source>
        <dbReference type="EMBL" id="WMW81308.1"/>
    </source>
</evidence>
<accession>A0ABY9RJA3</accession>
<dbReference type="RefSeq" id="WP_309482788.1">
    <property type="nucleotide sequence ID" value="NZ_CP133720.1"/>
</dbReference>
<sequence length="149" mass="16615">MDIGVTCIVAGELVAICNTVAVFVEDSLRKVFDERSFGSGVEQFVVAIVAVDSNGHANETFSKGQNSVGRFKHPITAKSIKYMSLAICFDAEKLMNLTSTKFLEVFCSELLIRLDHPGIKIPKTFDYKEFSAQLKQHLEILKRVEIVEN</sequence>
<name>A0ABY9RJA3_9BURK</name>
<proteinExistence type="predicted"/>
<keyword evidence="2" id="KW-1185">Reference proteome</keyword>
<dbReference type="Proteomes" id="UP001181355">
    <property type="component" value="Chromosome"/>
</dbReference>
<protein>
    <submittedName>
        <fullName evidence="1">Uncharacterized protein</fullName>
    </submittedName>
</protein>